<reference evidence="9" key="2">
    <citation type="journal article" date="2021" name="Microbiome">
        <title>Successional dynamics and alternative stable states in a saline activated sludge microbial community over 9 years.</title>
        <authorList>
            <person name="Wang Y."/>
            <person name="Ye J."/>
            <person name="Ju F."/>
            <person name="Liu L."/>
            <person name="Boyd J.A."/>
            <person name="Deng Y."/>
            <person name="Parks D.H."/>
            <person name="Jiang X."/>
            <person name="Yin X."/>
            <person name="Woodcroft B.J."/>
            <person name="Tyson G.W."/>
            <person name="Hugenholtz P."/>
            <person name="Polz M.F."/>
            <person name="Zhang T."/>
        </authorList>
    </citation>
    <scope>NUCLEOTIDE SEQUENCE</scope>
    <source>
        <strain evidence="9">HKST-UBA17</strain>
    </source>
</reference>
<keyword evidence="3 9" id="KW-0548">Nucleotidyltransferase</keyword>
<keyword evidence="5" id="KW-0239">DNA-directed DNA polymerase</keyword>
<keyword evidence="4" id="KW-0235">DNA replication</keyword>
<protein>
    <recommendedName>
        <fullName evidence="1">DNA-directed DNA polymerase</fullName>
        <ecNumber evidence="1">2.7.7.7</ecNumber>
    </recommendedName>
</protein>
<dbReference type="AlphaFoldDB" id="A0A955KXF0"/>
<comment type="caution">
    <text evidence="9">The sequence shown here is derived from an EMBL/GenBank/DDBJ whole genome shotgun (WGS) entry which is preliminary data.</text>
</comment>
<dbReference type="EMBL" id="JAGQLN010000013">
    <property type="protein sequence ID" value="MCA9376984.1"/>
    <property type="molecule type" value="Genomic_DNA"/>
</dbReference>
<dbReference type="GO" id="GO:0009360">
    <property type="term" value="C:DNA polymerase III complex"/>
    <property type="evidence" value="ECO:0007669"/>
    <property type="project" value="TreeGrafter"/>
</dbReference>
<dbReference type="EC" id="2.7.7.7" evidence="1"/>
<dbReference type="Gene3D" id="1.20.272.10">
    <property type="match status" value="1"/>
</dbReference>
<evidence type="ECO:0000256" key="2">
    <source>
        <dbReference type="ARBA" id="ARBA00022679"/>
    </source>
</evidence>
<evidence type="ECO:0000256" key="1">
    <source>
        <dbReference type="ARBA" id="ARBA00012417"/>
    </source>
</evidence>
<dbReference type="InterPro" id="IPR027417">
    <property type="entry name" value="P-loop_NTPase"/>
</dbReference>
<dbReference type="NCBIfam" id="TIGR01128">
    <property type="entry name" value="holA"/>
    <property type="match status" value="1"/>
</dbReference>
<evidence type="ECO:0000256" key="4">
    <source>
        <dbReference type="ARBA" id="ARBA00022705"/>
    </source>
</evidence>
<dbReference type="PANTHER" id="PTHR34388">
    <property type="entry name" value="DNA POLYMERASE III SUBUNIT DELTA"/>
    <property type="match status" value="1"/>
</dbReference>
<feature type="domain" description="DNA polymerase III delta subunit-like C-terminal" evidence="8">
    <location>
        <begin position="197"/>
        <end position="312"/>
    </location>
</feature>
<comment type="catalytic activity">
    <reaction evidence="7">
        <text>DNA(n) + a 2'-deoxyribonucleoside 5'-triphosphate = DNA(n+1) + diphosphate</text>
        <dbReference type="Rhea" id="RHEA:22508"/>
        <dbReference type="Rhea" id="RHEA-COMP:17339"/>
        <dbReference type="Rhea" id="RHEA-COMP:17340"/>
        <dbReference type="ChEBI" id="CHEBI:33019"/>
        <dbReference type="ChEBI" id="CHEBI:61560"/>
        <dbReference type="ChEBI" id="CHEBI:173112"/>
        <dbReference type="EC" id="2.7.7.7"/>
    </reaction>
</comment>
<reference evidence="9" key="1">
    <citation type="submission" date="2020-04" db="EMBL/GenBank/DDBJ databases">
        <authorList>
            <person name="Zhang T."/>
        </authorList>
    </citation>
    <scope>NUCLEOTIDE SEQUENCE</scope>
    <source>
        <strain evidence="9">HKST-UBA17</strain>
    </source>
</reference>
<evidence type="ECO:0000259" key="8">
    <source>
        <dbReference type="Pfam" id="PF21694"/>
    </source>
</evidence>
<dbReference type="GO" id="GO:0003677">
    <property type="term" value="F:DNA binding"/>
    <property type="evidence" value="ECO:0007669"/>
    <property type="project" value="InterPro"/>
</dbReference>
<dbReference type="Pfam" id="PF21694">
    <property type="entry name" value="DNA_pol3_delta_C"/>
    <property type="match status" value="1"/>
</dbReference>
<dbReference type="GO" id="GO:0006261">
    <property type="term" value="P:DNA-templated DNA replication"/>
    <property type="evidence" value="ECO:0007669"/>
    <property type="project" value="TreeGrafter"/>
</dbReference>
<dbReference type="SUPFAM" id="SSF48019">
    <property type="entry name" value="post-AAA+ oligomerization domain-like"/>
    <property type="match status" value="1"/>
</dbReference>
<proteinExistence type="inferred from homology"/>
<dbReference type="InterPro" id="IPR005790">
    <property type="entry name" value="DNA_polIII_delta"/>
</dbReference>
<gene>
    <name evidence="9" type="primary">holA</name>
    <name evidence="9" type="ORF">KC685_03635</name>
</gene>
<comment type="similarity">
    <text evidence="6">Belongs to the DNA polymerase HolA subunit family.</text>
</comment>
<sequence length="316" mass="36898">MKLSEMIRLFHGKNSFISYREARTYIDDAKSKDPDREYLEIEAETLDISEIVQTYQTHGMFSTRKLIFIKRLYQSKERSVITEHLVSDFQDEDPSIEIIIWESQKIPANTKYLKFFRSSNSVYESPELNKRTFITWAKEECIRESIDITIKALQELAQRCNFDPERFVNEIKKVKLLSLKHVDIDDIQKISADTFEYDIWKLIDHLNEHDRQTTAVILDRLLKQNVDPHYILAMIYRNTRLIVLCRDVIDGGGDSRDVAKTLKIPPFTVPSIIRSSKQVTRNDLVNLYEKMTNLDFQIKVGAIDATIGLTLLSTIL</sequence>
<evidence type="ECO:0000313" key="9">
    <source>
        <dbReference type="EMBL" id="MCA9376984.1"/>
    </source>
</evidence>
<dbReference type="PANTHER" id="PTHR34388:SF1">
    <property type="entry name" value="DNA POLYMERASE III SUBUNIT DELTA"/>
    <property type="match status" value="1"/>
</dbReference>
<organism evidence="9 10">
    <name type="scientific">Candidatus Dojkabacteria bacterium</name>
    <dbReference type="NCBI Taxonomy" id="2099670"/>
    <lineage>
        <taxon>Bacteria</taxon>
        <taxon>Candidatus Dojkabacteria</taxon>
    </lineage>
</organism>
<evidence type="ECO:0000256" key="6">
    <source>
        <dbReference type="ARBA" id="ARBA00034754"/>
    </source>
</evidence>
<dbReference type="Proteomes" id="UP000741282">
    <property type="component" value="Unassembled WGS sequence"/>
</dbReference>
<dbReference type="InterPro" id="IPR048466">
    <property type="entry name" value="DNA_pol3_delta-like_C"/>
</dbReference>
<evidence type="ECO:0000256" key="7">
    <source>
        <dbReference type="ARBA" id="ARBA00049244"/>
    </source>
</evidence>
<evidence type="ECO:0000256" key="5">
    <source>
        <dbReference type="ARBA" id="ARBA00022932"/>
    </source>
</evidence>
<dbReference type="InterPro" id="IPR008921">
    <property type="entry name" value="DNA_pol3_clamp-load_cplx_C"/>
</dbReference>
<evidence type="ECO:0000313" key="10">
    <source>
        <dbReference type="Proteomes" id="UP000741282"/>
    </source>
</evidence>
<accession>A0A955KXF0</accession>
<dbReference type="SUPFAM" id="SSF52540">
    <property type="entry name" value="P-loop containing nucleoside triphosphate hydrolases"/>
    <property type="match status" value="1"/>
</dbReference>
<keyword evidence="2 9" id="KW-0808">Transferase</keyword>
<evidence type="ECO:0000256" key="3">
    <source>
        <dbReference type="ARBA" id="ARBA00022695"/>
    </source>
</evidence>
<name>A0A955KXF0_9BACT</name>
<dbReference type="Gene3D" id="3.40.50.300">
    <property type="entry name" value="P-loop containing nucleotide triphosphate hydrolases"/>
    <property type="match status" value="1"/>
</dbReference>
<dbReference type="GO" id="GO:0003887">
    <property type="term" value="F:DNA-directed DNA polymerase activity"/>
    <property type="evidence" value="ECO:0007669"/>
    <property type="project" value="UniProtKB-KW"/>
</dbReference>